<feature type="transmembrane region" description="Helical" evidence="1">
    <location>
        <begin position="142"/>
        <end position="170"/>
    </location>
</feature>
<evidence type="ECO:0000256" key="1">
    <source>
        <dbReference type="SAM" id="Phobius"/>
    </source>
</evidence>
<keyword evidence="1" id="KW-0812">Transmembrane</keyword>
<keyword evidence="1" id="KW-0472">Membrane</keyword>
<evidence type="ECO:0000313" key="2">
    <source>
        <dbReference type="EMBL" id="KAK0632738.1"/>
    </source>
</evidence>
<evidence type="ECO:0000313" key="3">
    <source>
        <dbReference type="Proteomes" id="UP001175000"/>
    </source>
</evidence>
<protein>
    <recommendedName>
        <fullName evidence="4">MARVEL domain-containing protein</fullName>
    </recommendedName>
</protein>
<accession>A0AA40CCW1</accession>
<dbReference type="Proteomes" id="UP001175000">
    <property type="component" value="Unassembled WGS sequence"/>
</dbReference>
<name>A0AA40CCW1_9PEZI</name>
<organism evidence="2 3">
    <name type="scientific">Immersiella caudata</name>
    <dbReference type="NCBI Taxonomy" id="314043"/>
    <lineage>
        <taxon>Eukaryota</taxon>
        <taxon>Fungi</taxon>
        <taxon>Dikarya</taxon>
        <taxon>Ascomycota</taxon>
        <taxon>Pezizomycotina</taxon>
        <taxon>Sordariomycetes</taxon>
        <taxon>Sordariomycetidae</taxon>
        <taxon>Sordariales</taxon>
        <taxon>Lasiosphaeriaceae</taxon>
        <taxon>Immersiella</taxon>
    </lineage>
</organism>
<feature type="transmembrane region" description="Helical" evidence="1">
    <location>
        <begin position="66"/>
        <end position="86"/>
    </location>
</feature>
<proteinExistence type="predicted"/>
<feature type="transmembrane region" description="Helical" evidence="1">
    <location>
        <begin position="27"/>
        <end position="46"/>
    </location>
</feature>
<evidence type="ECO:0008006" key="4">
    <source>
        <dbReference type="Google" id="ProtNLM"/>
    </source>
</evidence>
<reference evidence="2" key="1">
    <citation type="submission" date="2023-06" db="EMBL/GenBank/DDBJ databases">
        <title>Genome-scale phylogeny and comparative genomics of the fungal order Sordariales.</title>
        <authorList>
            <consortium name="Lawrence Berkeley National Laboratory"/>
            <person name="Hensen N."/>
            <person name="Bonometti L."/>
            <person name="Westerberg I."/>
            <person name="Brannstrom I.O."/>
            <person name="Guillou S."/>
            <person name="Cros-Aarteil S."/>
            <person name="Calhoun S."/>
            <person name="Haridas S."/>
            <person name="Kuo A."/>
            <person name="Mondo S."/>
            <person name="Pangilinan J."/>
            <person name="Riley R."/>
            <person name="Labutti K."/>
            <person name="Andreopoulos B."/>
            <person name="Lipzen A."/>
            <person name="Chen C."/>
            <person name="Yanf M."/>
            <person name="Daum C."/>
            <person name="Ng V."/>
            <person name="Clum A."/>
            <person name="Steindorff A."/>
            <person name="Ohm R."/>
            <person name="Martin F."/>
            <person name="Silar P."/>
            <person name="Natvig D."/>
            <person name="Lalanne C."/>
            <person name="Gautier V."/>
            <person name="Ament-Velasquez S.L."/>
            <person name="Kruys A."/>
            <person name="Hutchinson M.I."/>
            <person name="Powell A.J."/>
            <person name="Barry K."/>
            <person name="Miller A.N."/>
            <person name="Grigoriev I.V."/>
            <person name="Debuchy R."/>
            <person name="Gladieux P."/>
            <person name="Thoren M.H."/>
            <person name="Johannesson H."/>
        </authorList>
    </citation>
    <scope>NUCLEOTIDE SEQUENCE</scope>
    <source>
        <strain evidence="2">CBS 606.72</strain>
    </source>
</reference>
<keyword evidence="1" id="KW-1133">Transmembrane helix</keyword>
<sequence length="214" mass="23824">MARAAALNFARREGEGDGAVIFKLSHALFRFLVLLFEIGALTYVAWTYSRWEAEALVRVDMLFPCFFPIIVAMIMNTYEVVSLLCLKRKRPINPVAVVFDIIVAGVGVFCFVAISMSGYSVYRGIGAQPGSARYEWAGDVGNVMIFMMVFSLLHAFFILGAAAGGVYFAVRRKRAQRDGHVARSQAEMIHFNERQRKIRDWAAQTSAEAPPQAA</sequence>
<keyword evidence="3" id="KW-1185">Reference proteome</keyword>
<dbReference type="EMBL" id="JAULSU010000001">
    <property type="protein sequence ID" value="KAK0632738.1"/>
    <property type="molecule type" value="Genomic_DNA"/>
</dbReference>
<feature type="transmembrane region" description="Helical" evidence="1">
    <location>
        <begin position="98"/>
        <end position="122"/>
    </location>
</feature>
<dbReference type="AlphaFoldDB" id="A0AA40CCW1"/>
<comment type="caution">
    <text evidence="2">The sequence shown here is derived from an EMBL/GenBank/DDBJ whole genome shotgun (WGS) entry which is preliminary data.</text>
</comment>
<gene>
    <name evidence="2" type="ORF">B0T14DRAFT_505017</name>
</gene>